<dbReference type="PANTHER" id="PTHR35526:SF3">
    <property type="entry name" value="ANTI-SIGMA-F FACTOR RSBW"/>
    <property type="match status" value="1"/>
</dbReference>
<comment type="caution">
    <text evidence="3">The sequence shown here is derived from an EMBL/GenBank/DDBJ whole genome shotgun (WGS) entry which is preliminary data.</text>
</comment>
<dbReference type="Pfam" id="PF13581">
    <property type="entry name" value="HATPase_c_2"/>
    <property type="match status" value="1"/>
</dbReference>
<evidence type="ECO:0000256" key="1">
    <source>
        <dbReference type="ARBA" id="ARBA00022527"/>
    </source>
</evidence>
<accession>A0A5M3WTF8</accession>
<dbReference type="RefSeq" id="WP_155357935.1">
    <property type="nucleotide sequence ID" value="NZ_BAAAHL010000071.1"/>
</dbReference>
<keyword evidence="1" id="KW-0808">Transferase</keyword>
<evidence type="ECO:0000259" key="2">
    <source>
        <dbReference type="Pfam" id="PF13581"/>
    </source>
</evidence>
<protein>
    <recommendedName>
        <fullName evidence="2">Histidine kinase/HSP90-like ATPase domain-containing protein</fullName>
    </recommendedName>
</protein>
<keyword evidence="1" id="KW-0723">Serine/threonine-protein kinase</keyword>
<feature type="domain" description="Histidine kinase/HSP90-like ATPase" evidence="2">
    <location>
        <begin position="19"/>
        <end position="134"/>
    </location>
</feature>
<evidence type="ECO:0000313" key="3">
    <source>
        <dbReference type="EMBL" id="GES12635.1"/>
    </source>
</evidence>
<dbReference type="Gene3D" id="3.30.565.10">
    <property type="entry name" value="Histidine kinase-like ATPase, C-terminal domain"/>
    <property type="match status" value="1"/>
</dbReference>
<organism evidence="3 4">
    <name type="scientific">Acrocarpospora macrocephala</name>
    <dbReference type="NCBI Taxonomy" id="150177"/>
    <lineage>
        <taxon>Bacteria</taxon>
        <taxon>Bacillati</taxon>
        <taxon>Actinomycetota</taxon>
        <taxon>Actinomycetes</taxon>
        <taxon>Streptosporangiales</taxon>
        <taxon>Streptosporangiaceae</taxon>
        <taxon>Acrocarpospora</taxon>
    </lineage>
</organism>
<dbReference type="EMBL" id="BLAE01000037">
    <property type="protein sequence ID" value="GES12635.1"/>
    <property type="molecule type" value="Genomic_DNA"/>
</dbReference>
<dbReference type="InterPro" id="IPR036890">
    <property type="entry name" value="HATPase_C_sf"/>
</dbReference>
<gene>
    <name evidence="3" type="ORF">Amac_062320</name>
</gene>
<keyword evidence="1" id="KW-0418">Kinase</keyword>
<dbReference type="InterPro" id="IPR003594">
    <property type="entry name" value="HATPase_dom"/>
</dbReference>
<evidence type="ECO:0000313" key="4">
    <source>
        <dbReference type="Proteomes" id="UP000331127"/>
    </source>
</evidence>
<dbReference type="CDD" id="cd16936">
    <property type="entry name" value="HATPase_RsbW-like"/>
    <property type="match status" value="1"/>
</dbReference>
<reference evidence="3 4" key="1">
    <citation type="submission" date="2019-10" db="EMBL/GenBank/DDBJ databases">
        <title>Whole genome shotgun sequence of Acrocarpospora macrocephala NBRC 16266.</title>
        <authorList>
            <person name="Ichikawa N."/>
            <person name="Kimura A."/>
            <person name="Kitahashi Y."/>
            <person name="Komaki H."/>
            <person name="Oguchi A."/>
        </authorList>
    </citation>
    <scope>NUCLEOTIDE SEQUENCE [LARGE SCALE GENOMIC DNA]</scope>
    <source>
        <strain evidence="3 4">NBRC 16266</strain>
    </source>
</reference>
<dbReference type="GO" id="GO:0004674">
    <property type="term" value="F:protein serine/threonine kinase activity"/>
    <property type="evidence" value="ECO:0007669"/>
    <property type="project" value="UniProtKB-KW"/>
</dbReference>
<proteinExistence type="predicted"/>
<dbReference type="AlphaFoldDB" id="A0A5M3WTF8"/>
<name>A0A5M3WTF8_9ACTN</name>
<dbReference type="OrthoDB" id="4350801at2"/>
<dbReference type="PANTHER" id="PTHR35526">
    <property type="entry name" value="ANTI-SIGMA-F FACTOR RSBW-RELATED"/>
    <property type="match status" value="1"/>
</dbReference>
<dbReference type="InterPro" id="IPR050267">
    <property type="entry name" value="Anti-sigma-factor_SerPK"/>
</dbReference>
<sequence>MNEDGATSVPRGGKEITFSLADLPDVREFAAALARRGGMTEERVGDFLVALNEVTTNAVTHGATKARLRVWYDTGDLVVDVHDEGRHWVLDGVPGHKPPGEHATSGMGLWVARLLSRSLNVRTGDSGTTVIMRFTL</sequence>
<dbReference type="SUPFAM" id="SSF55874">
    <property type="entry name" value="ATPase domain of HSP90 chaperone/DNA topoisomerase II/histidine kinase"/>
    <property type="match status" value="1"/>
</dbReference>
<keyword evidence="4" id="KW-1185">Reference proteome</keyword>
<dbReference type="Proteomes" id="UP000331127">
    <property type="component" value="Unassembled WGS sequence"/>
</dbReference>